<comment type="caution">
    <text evidence="7">The sequence shown here is derived from an EMBL/GenBank/DDBJ whole genome shotgun (WGS) entry which is preliminary data.</text>
</comment>
<dbReference type="RefSeq" id="WP_276304273.1">
    <property type="nucleotide sequence ID" value="NZ_CP119992.1"/>
</dbReference>
<proteinExistence type="predicted"/>
<keyword evidence="5 6" id="KW-0472">Membrane</keyword>
<feature type="transmembrane region" description="Helical" evidence="6">
    <location>
        <begin position="12"/>
        <end position="31"/>
    </location>
</feature>
<gene>
    <name evidence="7" type="ORF">ACFQPE_06615</name>
</gene>
<comment type="subcellular location">
    <subcellularLocation>
        <location evidence="1">Cell membrane</location>
        <topology evidence="1">Multi-pass membrane protein</topology>
    </subcellularLocation>
</comment>
<dbReference type="GO" id="GO:0005886">
    <property type="term" value="C:plasma membrane"/>
    <property type="evidence" value="ECO:0007669"/>
    <property type="project" value="UniProtKB-SubCell"/>
</dbReference>
<organism evidence="7 8">
    <name type="scientific">Halomarina halobia</name>
    <dbReference type="NCBI Taxonomy" id="3033386"/>
    <lineage>
        <taxon>Archaea</taxon>
        <taxon>Methanobacteriati</taxon>
        <taxon>Methanobacteriota</taxon>
        <taxon>Stenosarchaea group</taxon>
        <taxon>Halobacteria</taxon>
        <taxon>Halobacteriales</taxon>
        <taxon>Natronomonadaceae</taxon>
        <taxon>Halomarina</taxon>
    </lineage>
</organism>
<evidence type="ECO:0000313" key="7">
    <source>
        <dbReference type="EMBL" id="MFC7316470.1"/>
    </source>
</evidence>
<evidence type="ECO:0000256" key="6">
    <source>
        <dbReference type="SAM" id="Phobius"/>
    </source>
</evidence>
<evidence type="ECO:0000313" key="8">
    <source>
        <dbReference type="Proteomes" id="UP001596547"/>
    </source>
</evidence>
<accession>A0ABD6A7X4</accession>
<feature type="transmembrane region" description="Helical" evidence="6">
    <location>
        <begin position="179"/>
        <end position="198"/>
    </location>
</feature>
<feature type="transmembrane region" description="Helical" evidence="6">
    <location>
        <begin position="123"/>
        <end position="140"/>
    </location>
</feature>
<evidence type="ECO:0000256" key="2">
    <source>
        <dbReference type="ARBA" id="ARBA00022475"/>
    </source>
</evidence>
<keyword evidence="4 6" id="KW-1133">Transmembrane helix</keyword>
<dbReference type="PIRSF" id="PIRSF006324">
    <property type="entry name" value="LeuE"/>
    <property type="match status" value="1"/>
</dbReference>
<dbReference type="Pfam" id="PF01810">
    <property type="entry name" value="LysE"/>
    <property type="match status" value="1"/>
</dbReference>
<sequence length="203" mass="20585">MPDAALDALALFLPAAVALVLTPGPDTIYVLSQGVGRGRGVGVRSALGVSTGVLVHATLAAFGLSVLVGESPLAYATVKLVGAAYLVYLGVRTLRTRASVDLESTDGSPYVRGVLVNVLNPKVALFFLAFLPQFVVPGVATRGSLLALGATYALLTLCYLGAVALLAGRASEALDANAARLRAASGGVLLALGAWVAAEGWLL</sequence>
<evidence type="ECO:0000256" key="1">
    <source>
        <dbReference type="ARBA" id="ARBA00004651"/>
    </source>
</evidence>
<dbReference type="InterPro" id="IPR001123">
    <property type="entry name" value="LeuE-type"/>
</dbReference>
<dbReference type="AlphaFoldDB" id="A0ABD6A7X4"/>
<name>A0ABD6A7X4_9EURY</name>
<reference evidence="7 8" key="1">
    <citation type="journal article" date="2019" name="Int. J. Syst. Evol. Microbiol.">
        <title>The Global Catalogue of Microorganisms (GCM) 10K type strain sequencing project: providing services to taxonomists for standard genome sequencing and annotation.</title>
        <authorList>
            <consortium name="The Broad Institute Genomics Platform"/>
            <consortium name="The Broad Institute Genome Sequencing Center for Infectious Disease"/>
            <person name="Wu L."/>
            <person name="Ma J."/>
        </authorList>
    </citation>
    <scope>NUCLEOTIDE SEQUENCE [LARGE SCALE GENOMIC DNA]</scope>
    <source>
        <strain evidence="7 8">PSR21</strain>
    </source>
</reference>
<evidence type="ECO:0000256" key="5">
    <source>
        <dbReference type="ARBA" id="ARBA00023136"/>
    </source>
</evidence>
<feature type="transmembrane region" description="Helical" evidence="6">
    <location>
        <begin position="146"/>
        <end position="167"/>
    </location>
</feature>
<dbReference type="Proteomes" id="UP001596547">
    <property type="component" value="Unassembled WGS sequence"/>
</dbReference>
<dbReference type="PANTHER" id="PTHR30086">
    <property type="entry name" value="ARGININE EXPORTER PROTEIN ARGO"/>
    <property type="match status" value="1"/>
</dbReference>
<evidence type="ECO:0000256" key="3">
    <source>
        <dbReference type="ARBA" id="ARBA00022692"/>
    </source>
</evidence>
<keyword evidence="2" id="KW-1003">Cell membrane</keyword>
<keyword evidence="8" id="KW-1185">Reference proteome</keyword>
<dbReference type="GeneID" id="79313811"/>
<keyword evidence="3 6" id="KW-0812">Transmembrane</keyword>
<dbReference type="EMBL" id="JBHTBF010000002">
    <property type="protein sequence ID" value="MFC7316470.1"/>
    <property type="molecule type" value="Genomic_DNA"/>
</dbReference>
<feature type="transmembrane region" description="Helical" evidence="6">
    <location>
        <begin position="43"/>
        <end position="67"/>
    </location>
</feature>
<protein>
    <submittedName>
        <fullName evidence="7">LysE family translocator</fullName>
    </submittedName>
</protein>
<feature type="transmembrane region" description="Helical" evidence="6">
    <location>
        <begin position="73"/>
        <end position="91"/>
    </location>
</feature>
<evidence type="ECO:0000256" key="4">
    <source>
        <dbReference type="ARBA" id="ARBA00022989"/>
    </source>
</evidence>
<dbReference type="PANTHER" id="PTHR30086:SF20">
    <property type="entry name" value="ARGININE EXPORTER PROTEIN ARGO-RELATED"/>
    <property type="match status" value="1"/>
</dbReference>